<dbReference type="AlphaFoldDB" id="A0AAX2ZKV6"/>
<feature type="transmembrane region" description="Helical" evidence="1">
    <location>
        <begin position="41"/>
        <end position="65"/>
    </location>
</feature>
<sequence>MNSNKSRMITFCGLAIAVNIVLGIATSALKLPFYLDTLGTVITAALMGPIPGVIVGALTNIITGFMYSIKDIPFLLVNVAVALIVGFVAKRFKFTYVTAFITGLILSIVCPLIGTPIGVAIYGGLTGTASDVIVMWLRSSGSSIFAASFIAKVGNNLIDKVGTCLLAVLIIRYLPYTIKNSMKDYVGSK</sequence>
<keyword evidence="3" id="KW-1185">Reference proteome</keyword>
<dbReference type="Proteomes" id="UP001198983">
    <property type="component" value="Chromosome"/>
</dbReference>
<dbReference type="NCBIfam" id="NF045596">
    <property type="entry name" value="ECF_S_CD3073"/>
    <property type="match status" value="1"/>
</dbReference>
<feature type="transmembrane region" description="Helical" evidence="1">
    <location>
        <begin position="72"/>
        <end position="89"/>
    </location>
</feature>
<feature type="transmembrane region" description="Helical" evidence="1">
    <location>
        <begin position="12"/>
        <end position="35"/>
    </location>
</feature>
<proteinExistence type="predicted"/>
<keyword evidence="1" id="KW-0472">Membrane</keyword>
<dbReference type="Gene3D" id="1.10.1760.20">
    <property type="match status" value="1"/>
</dbReference>
<keyword evidence="1" id="KW-1133">Transmembrane helix</keyword>
<protein>
    <submittedName>
        <fullName evidence="2">ECF transporter S component</fullName>
    </submittedName>
</protein>
<evidence type="ECO:0000256" key="1">
    <source>
        <dbReference type="SAM" id="Phobius"/>
    </source>
</evidence>
<name>A0AAX2ZKV6_9FIRM</name>
<evidence type="ECO:0000313" key="3">
    <source>
        <dbReference type="Proteomes" id="UP001198983"/>
    </source>
</evidence>
<accession>A0AAX2ZKV6</accession>
<reference evidence="2 3" key="1">
    <citation type="journal article" date="2023" name="Int. J. Syst. Evol. Microbiol.">
        <title>Terrisporobacter hibernicus sp. nov., isolated from bovine faeces in Northern Ireland.</title>
        <authorList>
            <person name="Mitchell M."/>
            <person name="Nguyen S.V."/>
            <person name="Connor M."/>
            <person name="Fairley D.J."/>
            <person name="Donoghue O."/>
            <person name="Marshall H."/>
            <person name="Koolman L."/>
            <person name="McMullan G."/>
            <person name="Schaffer K.E."/>
            <person name="McGrath J.W."/>
            <person name="Fanning S."/>
        </authorList>
    </citation>
    <scope>NUCLEOTIDE SEQUENCE [LARGE SCALE GENOMIC DNA]</scope>
    <source>
        <strain evidence="2 3">MCA3</strain>
    </source>
</reference>
<dbReference type="RefSeq" id="WP_148557359.1">
    <property type="nucleotide sequence ID" value="NZ_CP081135.1"/>
</dbReference>
<feature type="transmembrane region" description="Helical" evidence="1">
    <location>
        <begin position="95"/>
        <end position="125"/>
    </location>
</feature>
<organism evidence="2 3">
    <name type="scientific">Terrisporobacter hibernicus</name>
    <dbReference type="NCBI Taxonomy" id="2813371"/>
    <lineage>
        <taxon>Bacteria</taxon>
        <taxon>Bacillati</taxon>
        <taxon>Bacillota</taxon>
        <taxon>Clostridia</taxon>
        <taxon>Peptostreptococcales</taxon>
        <taxon>Peptostreptococcaceae</taxon>
        <taxon>Terrisporobacter</taxon>
    </lineage>
</organism>
<keyword evidence="1" id="KW-0812">Transmembrane</keyword>
<dbReference type="KEGG" id="tem:JW646_05705"/>
<evidence type="ECO:0000313" key="2">
    <source>
        <dbReference type="EMBL" id="UEL48945.1"/>
    </source>
</evidence>
<gene>
    <name evidence="2" type="ORF">JW646_05705</name>
</gene>
<dbReference type="EMBL" id="CP081135">
    <property type="protein sequence ID" value="UEL48945.1"/>
    <property type="molecule type" value="Genomic_DNA"/>
</dbReference>